<dbReference type="Proteomes" id="UP000002058">
    <property type="component" value="Unassembled WGS sequence"/>
</dbReference>
<sequence length="240" mass="26486">MELSISFPLENFSIIGIAQPDSQIYEPEKMRTPGLTAVAAKTSHVNLMTDTVIANLNPETLRAVIRSMLAGDQEGQLASTFQKHVQKYLQRDNGVLPVTASLNLHGEAPFHKTMESINNLRMRILALLGCGLPFESLEIVAGIVRHSAPLLRRVDLADEDTLLSTLAAIDADLVQASTAIQSYLMKNGNRSRLSECQVRALVELKQGLDECQRQSDAHGTEFAFERGMDMLDEILAMVKR</sequence>
<dbReference type="OMA" id="SHVNLMT"/>
<dbReference type="GeneID" id="8441633"/>
<dbReference type="HOGENOM" id="CLU_080473_0_0_1"/>
<dbReference type="OrthoDB" id="686384at2759"/>
<organism evidence="1 2">
    <name type="scientific">Uncinocarpus reesii (strain UAMH 1704)</name>
    <dbReference type="NCBI Taxonomy" id="336963"/>
    <lineage>
        <taxon>Eukaryota</taxon>
        <taxon>Fungi</taxon>
        <taxon>Dikarya</taxon>
        <taxon>Ascomycota</taxon>
        <taxon>Pezizomycotina</taxon>
        <taxon>Eurotiomycetes</taxon>
        <taxon>Eurotiomycetidae</taxon>
        <taxon>Onygenales</taxon>
        <taxon>Onygenaceae</taxon>
        <taxon>Uncinocarpus</taxon>
    </lineage>
</organism>
<protein>
    <submittedName>
        <fullName evidence="1">Uncharacterized protein</fullName>
    </submittedName>
</protein>
<dbReference type="VEuPathDB" id="FungiDB:UREG_06280"/>
<keyword evidence="2" id="KW-1185">Reference proteome</keyword>
<evidence type="ECO:0000313" key="2">
    <source>
        <dbReference type="Proteomes" id="UP000002058"/>
    </source>
</evidence>
<dbReference type="eggNOG" id="ENOG502SNNI">
    <property type="taxonomic scope" value="Eukaryota"/>
</dbReference>
<reference evidence="2" key="1">
    <citation type="journal article" date="2009" name="Genome Res.">
        <title>Comparative genomic analyses of the human fungal pathogens Coccidioides and their relatives.</title>
        <authorList>
            <person name="Sharpton T.J."/>
            <person name="Stajich J.E."/>
            <person name="Rounsley S.D."/>
            <person name="Gardner M.J."/>
            <person name="Wortman J.R."/>
            <person name="Jordar V.S."/>
            <person name="Maiti R."/>
            <person name="Kodira C.D."/>
            <person name="Neafsey D.E."/>
            <person name="Zeng Q."/>
            <person name="Hung C.-Y."/>
            <person name="McMahan C."/>
            <person name="Muszewska A."/>
            <person name="Grynberg M."/>
            <person name="Mandel M.A."/>
            <person name="Kellner E.M."/>
            <person name="Barker B.M."/>
            <person name="Galgiani J.N."/>
            <person name="Orbach M.J."/>
            <person name="Kirkland T.N."/>
            <person name="Cole G.T."/>
            <person name="Henn M.R."/>
            <person name="Birren B.W."/>
            <person name="Taylor J.W."/>
        </authorList>
    </citation>
    <scope>NUCLEOTIDE SEQUENCE [LARGE SCALE GENOMIC DNA]</scope>
    <source>
        <strain evidence="2">UAMH 1704</strain>
    </source>
</reference>
<proteinExistence type="predicted"/>
<dbReference type="AlphaFoldDB" id="C4JXA7"/>
<gene>
    <name evidence="1" type="ORF">UREG_06280</name>
</gene>
<dbReference type="EMBL" id="CH476618">
    <property type="protein sequence ID" value="EEP81415.1"/>
    <property type="molecule type" value="Genomic_DNA"/>
</dbReference>
<dbReference type="KEGG" id="ure:UREG_06280"/>
<name>C4JXA7_UNCRE</name>
<dbReference type="InParanoid" id="C4JXA7"/>
<accession>C4JXA7</accession>
<dbReference type="STRING" id="336963.C4JXA7"/>
<dbReference type="RefSeq" id="XP_002583313.1">
    <property type="nucleotide sequence ID" value="XM_002583267.1"/>
</dbReference>
<evidence type="ECO:0000313" key="1">
    <source>
        <dbReference type="EMBL" id="EEP81415.1"/>
    </source>
</evidence>